<evidence type="ECO:0000256" key="3">
    <source>
        <dbReference type="ARBA" id="ARBA00023163"/>
    </source>
</evidence>
<feature type="domain" description="IclR-ED" evidence="5">
    <location>
        <begin position="64"/>
        <end position="253"/>
    </location>
</feature>
<dbReference type="SMART" id="SM00346">
    <property type="entry name" value="HTH_ICLR"/>
    <property type="match status" value="1"/>
</dbReference>
<evidence type="ECO:0000313" key="7">
    <source>
        <dbReference type="Proteomes" id="UP001499841"/>
    </source>
</evidence>
<evidence type="ECO:0000313" key="6">
    <source>
        <dbReference type="EMBL" id="GAA4287500.1"/>
    </source>
</evidence>
<dbReference type="InterPro" id="IPR029016">
    <property type="entry name" value="GAF-like_dom_sf"/>
</dbReference>
<sequence length="257" mass="27252">MQQKSDPYRIEAVDRALQLLGLLRDRGRLSVTEAAQELGVAPSTAHRLLSTLGHRGWAVQGEKKLYEAGPELAAPAVSAGIPEIVRTLRPYLDSLFAELGETSHLMVLIGSDVRFVDGIESDRSLRVGLRVGTRMPAYTTSGGKAMLAELSPDALAALHPAGLRPWPGGHATNLGELTAELERVRSQRFGFNQEESEPGVAALGASLGTAAGEVRAALTVAVPTARFTGADAEKIASVLVESCARARAELWLAEAAR</sequence>
<name>A0ABP8EU96_9MICO</name>
<dbReference type="Pfam" id="PF01614">
    <property type="entry name" value="IclR_C"/>
    <property type="match status" value="1"/>
</dbReference>
<dbReference type="Proteomes" id="UP001499841">
    <property type="component" value="Unassembled WGS sequence"/>
</dbReference>
<evidence type="ECO:0000259" key="4">
    <source>
        <dbReference type="PROSITE" id="PS51077"/>
    </source>
</evidence>
<dbReference type="InterPro" id="IPR014757">
    <property type="entry name" value="Tscrpt_reg_IclR_C"/>
</dbReference>
<comment type="caution">
    <text evidence="6">The sequence shown here is derived from an EMBL/GenBank/DDBJ whole genome shotgun (WGS) entry which is preliminary data.</text>
</comment>
<gene>
    <name evidence="6" type="ORF">GCM10022262_18590</name>
</gene>
<keyword evidence="3" id="KW-0804">Transcription</keyword>
<dbReference type="SUPFAM" id="SSF55781">
    <property type="entry name" value="GAF domain-like"/>
    <property type="match status" value="1"/>
</dbReference>
<evidence type="ECO:0000259" key="5">
    <source>
        <dbReference type="PROSITE" id="PS51078"/>
    </source>
</evidence>
<keyword evidence="1" id="KW-0805">Transcription regulation</keyword>
<dbReference type="InterPro" id="IPR005471">
    <property type="entry name" value="Tscrpt_reg_IclR_N"/>
</dbReference>
<protein>
    <submittedName>
        <fullName evidence="6">IclR family transcriptional regulator</fullName>
    </submittedName>
</protein>
<feature type="domain" description="HTH iclR-type" evidence="4">
    <location>
        <begin position="10"/>
        <end position="70"/>
    </location>
</feature>
<dbReference type="SUPFAM" id="SSF46785">
    <property type="entry name" value="Winged helix' DNA-binding domain"/>
    <property type="match status" value="1"/>
</dbReference>
<dbReference type="Gene3D" id="3.30.450.40">
    <property type="match status" value="1"/>
</dbReference>
<dbReference type="InterPro" id="IPR036390">
    <property type="entry name" value="WH_DNA-bd_sf"/>
</dbReference>
<dbReference type="PROSITE" id="PS51078">
    <property type="entry name" value="ICLR_ED"/>
    <property type="match status" value="1"/>
</dbReference>
<evidence type="ECO:0000256" key="1">
    <source>
        <dbReference type="ARBA" id="ARBA00023015"/>
    </source>
</evidence>
<reference evidence="7" key="1">
    <citation type="journal article" date="2019" name="Int. J. Syst. Evol. Microbiol.">
        <title>The Global Catalogue of Microorganisms (GCM) 10K type strain sequencing project: providing services to taxonomists for standard genome sequencing and annotation.</title>
        <authorList>
            <consortium name="The Broad Institute Genomics Platform"/>
            <consortium name="The Broad Institute Genome Sequencing Center for Infectious Disease"/>
            <person name="Wu L."/>
            <person name="Ma J."/>
        </authorList>
    </citation>
    <scope>NUCLEOTIDE SEQUENCE [LARGE SCALE GENOMIC DNA]</scope>
    <source>
        <strain evidence="7">JCM 17459</strain>
    </source>
</reference>
<dbReference type="Pfam" id="PF09339">
    <property type="entry name" value="HTH_IclR"/>
    <property type="match status" value="1"/>
</dbReference>
<dbReference type="PANTHER" id="PTHR30136">
    <property type="entry name" value="HELIX-TURN-HELIX TRANSCRIPTIONAL REGULATOR, ICLR FAMILY"/>
    <property type="match status" value="1"/>
</dbReference>
<dbReference type="RefSeq" id="WP_345040238.1">
    <property type="nucleotide sequence ID" value="NZ_BAABBA010000008.1"/>
</dbReference>
<organism evidence="6 7">
    <name type="scientific">Georgenia daeguensis</name>
    <dbReference type="NCBI Taxonomy" id="908355"/>
    <lineage>
        <taxon>Bacteria</taxon>
        <taxon>Bacillati</taxon>
        <taxon>Actinomycetota</taxon>
        <taxon>Actinomycetes</taxon>
        <taxon>Micrococcales</taxon>
        <taxon>Bogoriellaceae</taxon>
        <taxon>Georgenia</taxon>
    </lineage>
</organism>
<dbReference type="InterPro" id="IPR050707">
    <property type="entry name" value="HTH_MetabolicPath_Reg"/>
</dbReference>
<accession>A0ABP8EU96</accession>
<keyword evidence="7" id="KW-1185">Reference proteome</keyword>
<dbReference type="Gene3D" id="1.10.10.10">
    <property type="entry name" value="Winged helix-like DNA-binding domain superfamily/Winged helix DNA-binding domain"/>
    <property type="match status" value="1"/>
</dbReference>
<dbReference type="EMBL" id="BAABBA010000008">
    <property type="protein sequence ID" value="GAA4287500.1"/>
    <property type="molecule type" value="Genomic_DNA"/>
</dbReference>
<keyword evidence="2" id="KW-0238">DNA-binding</keyword>
<evidence type="ECO:0000256" key="2">
    <source>
        <dbReference type="ARBA" id="ARBA00023125"/>
    </source>
</evidence>
<proteinExistence type="predicted"/>
<dbReference type="PANTHER" id="PTHR30136:SF35">
    <property type="entry name" value="HTH-TYPE TRANSCRIPTIONAL REGULATOR RV1719"/>
    <property type="match status" value="1"/>
</dbReference>
<dbReference type="PROSITE" id="PS51077">
    <property type="entry name" value="HTH_ICLR"/>
    <property type="match status" value="1"/>
</dbReference>
<dbReference type="InterPro" id="IPR036388">
    <property type="entry name" value="WH-like_DNA-bd_sf"/>
</dbReference>